<evidence type="ECO:0000256" key="2">
    <source>
        <dbReference type="ARBA" id="ARBA00022598"/>
    </source>
</evidence>
<evidence type="ECO:0000256" key="7">
    <source>
        <dbReference type="ARBA" id="ARBA00022984"/>
    </source>
</evidence>
<evidence type="ECO:0000259" key="14">
    <source>
        <dbReference type="Pfam" id="PF08245"/>
    </source>
</evidence>
<keyword evidence="1 10" id="KW-0963">Cytoplasm</keyword>
<dbReference type="GO" id="GO:0071555">
    <property type="term" value="P:cell wall organization"/>
    <property type="evidence" value="ECO:0007669"/>
    <property type="project" value="UniProtKB-KW"/>
</dbReference>
<dbReference type="SUPFAM" id="SSF53244">
    <property type="entry name" value="MurD-like peptide ligases, peptide-binding domain"/>
    <property type="match status" value="1"/>
</dbReference>
<dbReference type="UniPathway" id="UPA00219"/>
<evidence type="ECO:0000313" key="15">
    <source>
        <dbReference type="EMBL" id="QIQ20968.1"/>
    </source>
</evidence>
<evidence type="ECO:0000256" key="1">
    <source>
        <dbReference type="ARBA" id="ARBA00022490"/>
    </source>
</evidence>
<dbReference type="PANTHER" id="PTHR43024:SF1">
    <property type="entry name" value="UDP-N-ACETYLMURAMOYL-TRIPEPTIDE--D-ALANYL-D-ALANINE LIGASE"/>
    <property type="match status" value="1"/>
</dbReference>
<dbReference type="PANTHER" id="PTHR43024">
    <property type="entry name" value="UDP-N-ACETYLMURAMOYL-TRIPEPTIDE--D-ALANYL-D-ALANINE LIGASE"/>
    <property type="match status" value="1"/>
</dbReference>
<comment type="function">
    <text evidence="10 11">Involved in cell wall formation. Catalyzes the final step in the synthesis of UDP-N-acetylmuramoyl-pentapeptide, the precursor of murein.</text>
</comment>
<comment type="pathway">
    <text evidence="10 11">Cell wall biogenesis; peptidoglycan biosynthesis.</text>
</comment>
<dbReference type="GO" id="GO:0005524">
    <property type="term" value="F:ATP binding"/>
    <property type="evidence" value="ECO:0007669"/>
    <property type="project" value="UniProtKB-UniRule"/>
</dbReference>
<evidence type="ECO:0000259" key="13">
    <source>
        <dbReference type="Pfam" id="PF02875"/>
    </source>
</evidence>
<dbReference type="Proteomes" id="UP000501168">
    <property type="component" value="Chromosome"/>
</dbReference>
<evidence type="ECO:0000256" key="5">
    <source>
        <dbReference type="ARBA" id="ARBA00022840"/>
    </source>
</evidence>
<comment type="similarity">
    <text evidence="10">Belongs to the MurCDEF family. MurF subfamily.</text>
</comment>
<dbReference type="InterPro" id="IPR013221">
    <property type="entry name" value="Mur_ligase_cen"/>
</dbReference>
<name>A0A6G9I9Q6_9GAMM</name>
<dbReference type="InterPro" id="IPR004101">
    <property type="entry name" value="Mur_ligase_C"/>
</dbReference>
<dbReference type="Gene3D" id="3.40.1390.10">
    <property type="entry name" value="MurE/MurF, N-terminal domain"/>
    <property type="match status" value="1"/>
</dbReference>
<evidence type="ECO:0000256" key="4">
    <source>
        <dbReference type="ARBA" id="ARBA00022741"/>
    </source>
</evidence>
<keyword evidence="9 10" id="KW-0961">Cell wall biogenesis/degradation</keyword>
<dbReference type="InterPro" id="IPR036565">
    <property type="entry name" value="Mur-like_cat_sf"/>
</dbReference>
<dbReference type="GO" id="GO:0005737">
    <property type="term" value="C:cytoplasm"/>
    <property type="evidence" value="ECO:0007669"/>
    <property type="project" value="UniProtKB-SubCell"/>
</dbReference>
<reference evidence="15 16" key="1">
    <citation type="submission" date="2020-03" db="EMBL/GenBank/DDBJ databases">
        <title>Complete genome sequence of Orbus sp. IPMB12 (BCRC 80908).</title>
        <authorList>
            <person name="Lo W.-S."/>
            <person name="Chang T.-H."/>
            <person name="Kuo C.-H."/>
        </authorList>
    </citation>
    <scope>NUCLEOTIDE SEQUENCE [LARGE SCALE GENOMIC DNA]</scope>
    <source>
        <strain evidence="15 16">IPMB12</strain>
    </source>
</reference>
<dbReference type="InterPro" id="IPR051046">
    <property type="entry name" value="MurCDEF_CellWall_CoF430Synth"/>
</dbReference>
<dbReference type="EMBL" id="CP050253">
    <property type="protein sequence ID" value="QIQ20968.1"/>
    <property type="molecule type" value="Genomic_DNA"/>
</dbReference>
<protein>
    <recommendedName>
        <fullName evidence="10 11">UDP-N-acetylmuramoyl-tripeptide--D-alanyl-D-alanine ligase</fullName>
        <ecNumber evidence="10 11">6.3.2.10</ecNumber>
    </recommendedName>
    <alternativeName>
        <fullName evidence="10">D-alanyl-D-alanine-adding enzyme</fullName>
    </alternativeName>
</protein>
<dbReference type="GO" id="GO:0008360">
    <property type="term" value="P:regulation of cell shape"/>
    <property type="evidence" value="ECO:0007669"/>
    <property type="project" value="UniProtKB-KW"/>
</dbReference>
<dbReference type="Gene3D" id="3.90.190.20">
    <property type="entry name" value="Mur ligase, C-terminal domain"/>
    <property type="match status" value="1"/>
</dbReference>
<dbReference type="InterPro" id="IPR000713">
    <property type="entry name" value="Mur_ligase_N"/>
</dbReference>
<evidence type="ECO:0000256" key="6">
    <source>
        <dbReference type="ARBA" id="ARBA00022960"/>
    </source>
</evidence>
<dbReference type="Pfam" id="PF02875">
    <property type="entry name" value="Mur_ligase_C"/>
    <property type="match status" value="1"/>
</dbReference>
<dbReference type="Gene3D" id="3.40.1190.10">
    <property type="entry name" value="Mur-like, catalytic domain"/>
    <property type="match status" value="1"/>
</dbReference>
<evidence type="ECO:0000256" key="3">
    <source>
        <dbReference type="ARBA" id="ARBA00022618"/>
    </source>
</evidence>
<feature type="binding site" evidence="10">
    <location>
        <begin position="110"/>
        <end position="116"/>
    </location>
    <ligand>
        <name>ATP</name>
        <dbReference type="ChEBI" id="CHEBI:30616"/>
    </ligand>
</feature>
<dbReference type="InParanoid" id="A0A6G9I9Q6"/>
<dbReference type="GO" id="GO:0047480">
    <property type="term" value="F:UDP-N-acetylmuramoyl-tripeptide-D-alanyl-D-alanine ligase activity"/>
    <property type="evidence" value="ECO:0007669"/>
    <property type="project" value="UniProtKB-UniRule"/>
</dbReference>
<keyword evidence="5 10" id="KW-0067">ATP-binding</keyword>
<keyword evidence="4 10" id="KW-0547">Nucleotide-binding</keyword>
<dbReference type="EC" id="6.3.2.10" evidence="10 11"/>
<dbReference type="FunCoup" id="A0A6G9I9Q6">
    <property type="interactions" value="406"/>
</dbReference>
<dbReference type="NCBIfam" id="TIGR01143">
    <property type="entry name" value="murF"/>
    <property type="match status" value="1"/>
</dbReference>
<keyword evidence="2 10" id="KW-0436">Ligase</keyword>
<dbReference type="RefSeq" id="WP_166915281.1">
    <property type="nucleotide sequence ID" value="NZ_CP050253.1"/>
</dbReference>
<feature type="domain" description="Mur ligase N-terminal catalytic" evidence="12">
    <location>
        <begin position="30"/>
        <end position="92"/>
    </location>
</feature>
<dbReference type="InterPro" id="IPR005863">
    <property type="entry name" value="UDP-N-AcMur_synth"/>
</dbReference>
<keyword evidence="3 10" id="KW-0132">Cell division</keyword>
<dbReference type="HAMAP" id="MF_02019">
    <property type="entry name" value="MurF"/>
    <property type="match status" value="1"/>
</dbReference>
<dbReference type="NCBIfam" id="NF008041">
    <property type="entry name" value="PRK10773.1"/>
    <property type="match status" value="1"/>
</dbReference>
<dbReference type="SUPFAM" id="SSF53623">
    <property type="entry name" value="MurD-like peptide ligases, catalytic domain"/>
    <property type="match status" value="1"/>
</dbReference>
<evidence type="ECO:0000256" key="10">
    <source>
        <dbReference type="HAMAP-Rule" id="MF_02019"/>
    </source>
</evidence>
<dbReference type="Pfam" id="PF01225">
    <property type="entry name" value="Mur_ligase"/>
    <property type="match status" value="1"/>
</dbReference>
<gene>
    <name evidence="10 15" type="primary">murF</name>
    <name evidence="15" type="ORF">IPMB12_04305</name>
</gene>
<dbReference type="GO" id="GO:0009252">
    <property type="term" value="P:peptidoglycan biosynthetic process"/>
    <property type="evidence" value="ECO:0007669"/>
    <property type="project" value="UniProtKB-UniRule"/>
</dbReference>
<evidence type="ECO:0000256" key="11">
    <source>
        <dbReference type="RuleBase" id="RU004136"/>
    </source>
</evidence>
<evidence type="ECO:0000256" key="8">
    <source>
        <dbReference type="ARBA" id="ARBA00023306"/>
    </source>
</evidence>
<sequence>MIPLSLTQLTDVLSGESVNIHDPNLMVRDISTDTRKIEKGSVFFALVGERFDGHDFAQQAIEKGACAVVVSKKITADIPQIIVKDTLKALGQIGHWVRTKVQPRIVALTGSSGKTSVKEMTAAILKQCGQTLYTQGNLNNDIGVPLTLLRLTSEDRYAVIELGANHIGEIAYTTQLVQPESALINNIAAAHLEGFGSLEGVAKAKGEIFSGLPYSGGTAIINCESYSMNWLEHLSRQQVYSFALNSSKADYYASNIVQSAYTEFELHTPNHGHFPVRLPLIGLHNVSNALAATALALSVGATITAVQQGLLTLQPVKGRLFPIQLTPTQHILDDTYNANVGSMTAAVNVLATQPGYRVLVVGDMGELGDEAVACHQQIGEVAKKAKLEKVLSVGQLSQHISQTSGAGQHFTDKNELVKTLKQILAEHNIVSILVKGSRSARMEQIIEQLVQ</sequence>
<organism evidence="15 16">
    <name type="scientific">Zophobihabitans entericus</name>
    <dbReference type="NCBI Taxonomy" id="1635327"/>
    <lineage>
        <taxon>Bacteria</taxon>
        <taxon>Pseudomonadati</taxon>
        <taxon>Pseudomonadota</taxon>
        <taxon>Gammaproteobacteria</taxon>
        <taxon>Orbales</taxon>
        <taxon>Orbaceae</taxon>
        <taxon>Zophobihabitans</taxon>
    </lineage>
</organism>
<feature type="domain" description="Mur ligase C-terminal" evidence="13">
    <location>
        <begin position="323"/>
        <end position="438"/>
    </location>
</feature>
<comment type="catalytic activity">
    <reaction evidence="10 11">
        <text>D-alanyl-D-alanine + UDP-N-acetyl-alpha-D-muramoyl-L-alanyl-gamma-D-glutamyl-meso-2,6-diaminopimelate + ATP = UDP-N-acetyl-alpha-D-muramoyl-L-alanyl-gamma-D-glutamyl-meso-2,6-diaminopimeloyl-D-alanyl-D-alanine + ADP + phosphate + H(+)</text>
        <dbReference type="Rhea" id="RHEA:28374"/>
        <dbReference type="ChEBI" id="CHEBI:15378"/>
        <dbReference type="ChEBI" id="CHEBI:30616"/>
        <dbReference type="ChEBI" id="CHEBI:43474"/>
        <dbReference type="ChEBI" id="CHEBI:57822"/>
        <dbReference type="ChEBI" id="CHEBI:61386"/>
        <dbReference type="ChEBI" id="CHEBI:83905"/>
        <dbReference type="ChEBI" id="CHEBI:456216"/>
        <dbReference type="EC" id="6.3.2.10"/>
    </reaction>
</comment>
<comment type="subcellular location">
    <subcellularLocation>
        <location evidence="10 11">Cytoplasm</location>
    </subcellularLocation>
</comment>
<evidence type="ECO:0000259" key="12">
    <source>
        <dbReference type="Pfam" id="PF01225"/>
    </source>
</evidence>
<dbReference type="SUPFAM" id="SSF63418">
    <property type="entry name" value="MurE/MurF N-terminal domain"/>
    <property type="match status" value="1"/>
</dbReference>
<keyword evidence="7 10" id="KW-0573">Peptidoglycan synthesis</keyword>
<accession>A0A6G9I9Q6</accession>
<dbReference type="InterPro" id="IPR036615">
    <property type="entry name" value="Mur_ligase_C_dom_sf"/>
</dbReference>
<evidence type="ECO:0000256" key="9">
    <source>
        <dbReference type="ARBA" id="ARBA00023316"/>
    </source>
</evidence>
<dbReference type="InterPro" id="IPR035911">
    <property type="entry name" value="MurE/MurF_N"/>
</dbReference>
<keyword evidence="6 10" id="KW-0133">Cell shape</keyword>
<feature type="domain" description="Mur ligase central" evidence="14">
    <location>
        <begin position="109"/>
        <end position="296"/>
    </location>
</feature>
<dbReference type="GO" id="GO:0051301">
    <property type="term" value="P:cell division"/>
    <property type="evidence" value="ECO:0007669"/>
    <property type="project" value="UniProtKB-KW"/>
</dbReference>
<keyword evidence="8 10" id="KW-0131">Cell cycle</keyword>
<dbReference type="KEGG" id="orb:IPMB12_04305"/>
<proteinExistence type="inferred from homology"/>
<dbReference type="Pfam" id="PF08245">
    <property type="entry name" value="Mur_ligase_M"/>
    <property type="match status" value="1"/>
</dbReference>
<evidence type="ECO:0000313" key="16">
    <source>
        <dbReference type="Proteomes" id="UP000501168"/>
    </source>
</evidence>
<dbReference type="AlphaFoldDB" id="A0A6G9I9Q6"/>
<keyword evidence="16" id="KW-1185">Reference proteome</keyword>